<sequence length="213" mass="24794">MIAHLMKKDFHINSFYYGFNALLIPLFYVMGFTESYFFFVIMIHFLFNLFYFDHRNHVNRFISSLPVKLHHVVLSRYLYLLLFLIGFLLYVWLVDSIASKGLPYLTSQPIDALSITLLFTTICIVISLSMPIYYLVTSFNKAFVIQMGLLVFSTFAFSVTLGNDLITFHEPILSWFSNLIEIQPIIILVAISLVCLYLSYLLSAWIYTKKAKV</sequence>
<feature type="transmembrane region" description="Helical" evidence="1">
    <location>
        <begin position="73"/>
        <end position="93"/>
    </location>
</feature>
<feature type="transmembrane region" description="Helical" evidence="1">
    <location>
        <begin position="12"/>
        <end position="30"/>
    </location>
</feature>
<proteinExistence type="predicted"/>
<keyword evidence="1" id="KW-0472">Membrane</keyword>
<dbReference type="Proteomes" id="UP000028863">
    <property type="component" value="Unassembled WGS sequence"/>
</dbReference>
<evidence type="ECO:0000313" key="2">
    <source>
        <dbReference type="EMBL" id="CDO03372.1"/>
    </source>
</evidence>
<feature type="transmembrane region" description="Helical" evidence="1">
    <location>
        <begin position="143"/>
        <end position="162"/>
    </location>
</feature>
<comment type="caution">
    <text evidence="2">The sequence shown here is derived from an EMBL/GenBank/DDBJ whole genome shotgun (WGS) entry which is preliminary data.</text>
</comment>
<accession>W9AKC8</accession>
<organism evidence="2 3">
    <name type="scientific">Oceanobacillus picturae</name>
    <dbReference type="NCBI Taxonomy" id="171693"/>
    <lineage>
        <taxon>Bacteria</taxon>
        <taxon>Bacillati</taxon>
        <taxon>Bacillota</taxon>
        <taxon>Bacilli</taxon>
        <taxon>Bacillales</taxon>
        <taxon>Bacillaceae</taxon>
        <taxon>Oceanobacillus</taxon>
    </lineage>
</organism>
<dbReference type="Pfam" id="PF13346">
    <property type="entry name" value="ABC2_membrane_5"/>
    <property type="match status" value="1"/>
</dbReference>
<dbReference type="InterPro" id="IPR025699">
    <property type="entry name" value="ABC2_memb-like"/>
</dbReference>
<reference evidence="2" key="2">
    <citation type="submission" date="2014-03" db="EMBL/GenBank/DDBJ databases">
        <authorList>
            <person name="Urmite Genomes"/>
        </authorList>
    </citation>
    <scope>NUCLEOTIDE SEQUENCE</scope>
    <source>
        <strain evidence="2">S1</strain>
    </source>
</reference>
<evidence type="ECO:0000256" key="1">
    <source>
        <dbReference type="SAM" id="Phobius"/>
    </source>
</evidence>
<feature type="transmembrane region" description="Helical" evidence="1">
    <location>
        <begin position="182"/>
        <end position="207"/>
    </location>
</feature>
<feature type="transmembrane region" description="Helical" evidence="1">
    <location>
        <begin position="113"/>
        <end position="136"/>
    </location>
</feature>
<keyword evidence="1" id="KW-1133">Transmembrane helix</keyword>
<keyword evidence="3" id="KW-1185">Reference proteome</keyword>
<feature type="transmembrane region" description="Helical" evidence="1">
    <location>
        <begin position="36"/>
        <end position="52"/>
    </location>
</feature>
<dbReference type="RefSeq" id="WP_036575346.1">
    <property type="nucleotide sequence ID" value="NZ_CABLBW010000001.1"/>
</dbReference>
<dbReference type="EMBL" id="CCAX010000001">
    <property type="protein sequence ID" value="CDO03372.1"/>
    <property type="molecule type" value="Genomic_DNA"/>
</dbReference>
<keyword evidence="1" id="KW-0812">Transmembrane</keyword>
<gene>
    <name evidence="2" type="ORF">BN988_01883</name>
</gene>
<evidence type="ECO:0008006" key="4">
    <source>
        <dbReference type="Google" id="ProtNLM"/>
    </source>
</evidence>
<name>W9AKC8_9BACI</name>
<evidence type="ECO:0000313" key="3">
    <source>
        <dbReference type="Proteomes" id="UP000028863"/>
    </source>
</evidence>
<reference evidence="2" key="1">
    <citation type="submission" date="2014-03" db="EMBL/GenBank/DDBJ databases">
        <title>Draft genome sequencing of Oceanobacillus picturae strain S1 isolated from human gut.</title>
        <authorList>
            <person name="Croce O."/>
            <person name="Lagier J.C."/>
            <person name="Raoult D."/>
        </authorList>
    </citation>
    <scope>NUCLEOTIDE SEQUENCE [LARGE SCALE GENOMIC DNA]</scope>
    <source>
        <strain evidence="2">S1</strain>
    </source>
</reference>
<dbReference type="AlphaFoldDB" id="W9AKC8"/>
<dbReference type="STRING" id="171693.BN988_01883"/>
<protein>
    <recommendedName>
        <fullName evidence="4">ABC-2 family transporter protein</fullName>
    </recommendedName>
</protein>